<keyword evidence="2" id="KW-1185">Reference proteome</keyword>
<dbReference type="OrthoDB" id="3369110at2"/>
<dbReference type="RefSeq" id="WP_089253944.1">
    <property type="nucleotide sequence ID" value="NZ_FZPH01000014.1"/>
</dbReference>
<evidence type="ECO:0000313" key="1">
    <source>
        <dbReference type="EMBL" id="SNT63012.1"/>
    </source>
</evidence>
<protein>
    <submittedName>
        <fullName evidence="1">Uncharacterized protein</fullName>
    </submittedName>
</protein>
<sequence length="355" mass="38598">MDAEEIVAALAFVPEVRASVSGDRVTILVPALGDSVQLHAADVRGVRRIWAPDGAPALEFAVGDRPLIIVGTDVVFQPEEPQAVLDTRMRYVVGDMPHLVADTEMLRDAEAHGSRTGSGSVDYAALGAAFLLLRCVIVGAARFGLRPVAAVGWWDRGWRAVEDWAPLPPWRTDPWWDDLSAEAARLPELPSTLPAVRDERPDAAAVVVADFERLAPGLTVVGLDEQFVSAWRRWVPVAPGTFHATLTRGFVDANADVSLYPEGGGSIDLRVGRAFLQARFTYSDGELAIDEVRVPAGTGGGVFQRLMFNIEQVAVLLGMRRITLHATGIGAYAMARVGRYPRDPELYRRSRIADE</sequence>
<reference evidence="1 2" key="1">
    <citation type="submission" date="2017-06" db="EMBL/GenBank/DDBJ databases">
        <authorList>
            <person name="Kim H.J."/>
            <person name="Triplett B.A."/>
        </authorList>
    </citation>
    <scope>NUCLEOTIDE SEQUENCE [LARGE SCALE GENOMIC DNA]</scope>
    <source>
        <strain evidence="1 2">CGMCC 4.5593</strain>
    </source>
</reference>
<accession>A0A239P7R9</accession>
<proteinExistence type="predicted"/>
<organism evidence="1 2">
    <name type="scientific">Asanoa hainanensis</name>
    <dbReference type="NCBI Taxonomy" id="560556"/>
    <lineage>
        <taxon>Bacteria</taxon>
        <taxon>Bacillati</taxon>
        <taxon>Actinomycetota</taxon>
        <taxon>Actinomycetes</taxon>
        <taxon>Micromonosporales</taxon>
        <taxon>Micromonosporaceae</taxon>
        <taxon>Asanoa</taxon>
    </lineage>
</organism>
<dbReference type="EMBL" id="FZPH01000014">
    <property type="protein sequence ID" value="SNT63012.1"/>
    <property type="molecule type" value="Genomic_DNA"/>
</dbReference>
<gene>
    <name evidence="1" type="ORF">SAMN05421812_114253</name>
</gene>
<evidence type="ECO:0000313" key="2">
    <source>
        <dbReference type="Proteomes" id="UP000198362"/>
    </source>
</evidence>
<dbReference type="AlphaFoldDB" id="A0A239P7R9"/>
<name>A0A239P7R9_9ACTN</name>
<dbReference type="Proteomes" id="UP000198362">
    <property type="component" value="Unassembled WGS sequence"/>
</dbReference>